<name>A0ABY4WAD3_9BACL</name>
<organism evidence="1 2">
    <name type="scientific">Brevibacillus ruminantium</name>
    <dbReference type="NCBI Taxonomy" id="2950604"/>
    <lineage>
        <taxon>Bacteria</taxon>
        <taxon>Bacillati</taxon>
        <taxon>Bacillota</taxon>
        <taxon>Bacilli</taxon>
        <taxon>Bacillales</taxon>
        <taxon>Paenibacillaceae</taxon>
        <taxon>Brevibacillus</taxon>
    </lineage>
</organism>
<gene>
    <name evidence="1" type="ORF">NDK47_17895</name>
</gene>
<evidence type="ECO:0000313" key="1">
    <source>
        <dbReference type="EMBL" id="USG64023.1"/>
    </source>
</evidence>
<proteinExistence type="predicted"/>
<dbReference type="EMBL" id="CP098755">
    <property type="protein sequence ID" value="USG64023.1"/>
    <property type="molecule type" value="Genomic_DNA"/>
</dbReference>
<protein>
    <submittedName>
        <fullName evidence="1">Uncharacterized protein</fullName>
    </submittedName>
</protein>
<dbReference type="Proteomes" id="UP001056500">
    <property type="component" value="Chromosome"/>
</dbReference>
<sequence length="67" mass="7784">MAQVGNDFSGEIPIKVPIPERLLMIEDPETRSAAMREWWVAYATRYVDYKAQSKDNQFVYMVKRGGE</sequence>
<reference evidence="1" key="1">
    <citation type="submission" date="2022-06" db="EMBL/GenBank/DDBJ databases">
        <title>Genome sequencing of Brevibacillus sp. BB3-R1.</title>
        <authorList>
            <person name="Heo J."/>
            <person name="Lee D."/>
            <person name="Won M."/>
            <person name="Han B.-H."/>
            <person name="Hong S.-B."/>
            <person name="Kwon S.-W."/>
        </authorList>
    </citation>
    <scope>NUCLEOTIDE SEQUENCE</scope>
    <source>
        <strain evidence="1">BB3-R1</strain>
    </source>
</reference>
<keyword evidence="2" id="KW-1185">Reference proteome</keyword>
<accession>A0ABY4WAD3</accession>
<evidence type="ECO:0000313" key="2">
    <source>
        <dbReference type="Proteomes" id="UP001056500"/>
    </source>
</evidence>
<dbReference type="RefSeq" id="WP_251871111.1">
    <property type="nucleotide sequence ID" value="NZ_CP098755.1"/>
</dbReference>